<dbReference type="InterPro" id="IPR027385">
    <property type="entry name" value="Beta-barrel_OMP"/>
</dbReference>
<keyword evidence="8" id="KW-1185">Reference proteome</keyword>
<evidence type="ECO:0000256" key="2">
    <source>
        <dbReference type="ARBA" id="ARBA00022729"/>
    </source>
</evidence>
<dbReference type="GO" id="GO:0009279">
    <property type="term" value="C:cell outer membrane"/>
    <property type="evidence" value="ECO:0007669"/>
    <property type="project" value="UniProtKB-SubCell"/>
</dbReference>
<feature type="domain" description="Outer membrane protein beta-barrel" evidence="6">
    <location>
        <begin position="73"/>
        <end position="286"/>
    </location>
</feature>
<comment type="caution">
    <text evidence="7">The sequence shown here is derived from an EMBL/GenBank/DDBJ whole genome shotgun (WGS) entry which is preliminary data.</text>
</comment>
<sequence length="299" mass="31509">MSIFSSSGFGSFGGPAAPGSEEKSSQTAVFHKAATKYPAAIAVLVLGCMAGVASAFAADLPDTRSAPVYAPPAPPAFSWTGFYVGGNAGYGIDHASYPYTLLEGDTFVQDRDGLTQSGPVLGAQAGYNYQLSGLPFVGDHIVVGTEIFGEWSGINGSGTAPSVLGPATFGTRIESYGGIISRVGYAFDRLLIYLEGGIPYGVTKSYYSVGSYNGSSTVARFQIGKQNIVGAGVEYAFADNWSVRFDYLYSYVAAKWVEFDPAPGVSFGYLSRTSFHSARVGIDYHFDLFGSPTPVVAKY</sequence>
<keyword evidence="3" id="KW-0472">Membrane</keyword>
<evidence type="ECO:0000313" key="8">
    <source>
        <dbReference type="Proteomes" id="UP000256900"/>
    </source>
</evidence>
<dbReference type="RefSeq" id="WP_115836653.1">
    <property type="nucleotide sequence ID" value="NZ_CP025086.1"/>
</dbReference>
<reference evidence="7 8" key="1">
    <citation type="submission" date="2018-08" db="EMBL/GenBank/DDBJ databases">
        <title>Genomic Encyclopedia of Type Strains, Phase IV (KMG-IV): sequencing the most valuable type-strain genomes for metagenomic binning, comparative biology and taxonomic classification.</title>
        <authorList>
            <person name="Goeker M."/>
        </authorList>
    </citation>
    <scope>NUCLEOTIDE SEQUENCE [LARGE SCALE GENOMIC DNA]</scope>
    <source>
        <strain evidence="7 8">BW863</strain>
    </source>
</reference>
<comment type="subcellular location">
    <subcellularLocation>
        <location evidence="1">Cell outer membrane</location>
    </subcellularLocation>
</comment>
<dbReference type="Pfam" id="PF13505">
    <property type="entry name" value="OMP_b-brl"/>
    <property type="match status" value="1"/>
</dbReference>
<evidence type="ECO:0000256" key="1">
    <source>
        <dbReference type="ARBA" id="ARBA00004442"/>
    </source>
</evidence>
<dbReference type="Proteomes" id="UP000256900">
    <property type="component" value="Unassembled WGS sequence"/>
</dbReference>
<dbReference type="OrthoDB" id="8016903at2"/>
<evidence type="ECO:0000256" key="5">
    <source>
        <dbReference type="ARBA" id="ARBA00038306"/>
    </source>
</evidence>
<dbReference type="InterPro" id="IPR011250">
    <property type="entry name" value="OMP/PagP_B-barrel"/>
</dbReference>
<dbReference type="AlphaFoldDB" id="A0A3D9YYW8"/>
<dbReference type="SUPFAM" id="SSF56925">
    <property type="entry name" value="OMPA-like"/>
    <property type="match status" value="1"/>
</dbReference>
<evidence type="ECO:0000259" key="6">
    <source>
        <dbReference type="Pfam" id="PF13505"/>
    </source>
</evidence>
<evidence type="ECO:0000256" key="3">
    <source>
        <dbReference type="ARBA" id="ARBA00023136"/>
    </source>
</evidence>
<evidence type="ECO:0000313" key="7">
    <source>
        <dbReference type="EMBL" id="REF86072.1"/>
    </source>
</evidence>
<gene>
    <name evidence="7" type="ORF">DES32_2117</name>
</gene>
<dbReference type="PANTHER" id="PTHR34001:SF3">
    <property type="entry name" value="BLL7405 PROTEIN"/>
    <property type="match status" value="1"/>
</dbReference>
<dbReference type="PANTHER" id="PTHR34001">
    <property type="entry name" value="BLL7405 PROTEIN"/>
    <property type="match status" value="1"/>
</dbReference>
<proteinExistence type="inferred from homology"/>
<organism evidence="7 8">
    <name type="scientific">Methylovirgula ligni</name>
    <dbReference type="NCBI Taxonomy" id="569860"/>
    <lineage>
        <taxon>Bacteria</taxon>
        <taxon>Pseudomonadati</taxon>
        <taxon>Pseudomonadota</taxon>
        <taxon>Alphaproteobacteria</taxon>
        <taxon>Hyphomicrobiales</taxon>
        <taxon>Beijerinckiaceae</taxon>
        <taxon>Methylovirgula</taxon>
    </lineage>
</organism>
<dbReference type="Gene3D" id="2.40.160.20">
    <property type="match status" value="1"/>
</dbReference>
<keyword evidence="4" id="KW-0998">Cell outer membrane</keyword>
<evidence type="ECO:0000256" key="4">
    <source>
        <dbReference type="ARBA" id="ARBA00023237"/>
    </source>
</evidence>
<dbReference type="EMBL" id="QUMO01000003">
    <property type="protein sequence ID" value="REF86072.1"/>
    <property type="molecule type" value="Genomic_DNA"/>
</dbReference>
<accession>A0A3D9YYW8</accession>
<keyword evidence="2" id="KW-0732">Signal</keyword>
<comment type="similarity">
    <text evidence="5">Belongs to the Omp25/RopB family.</text>
</comment>
<name>A0A3D9YYW8_9HYPH</name>
<protein>
    <submittedName>
        <fullName evidence="7">Outer membrane immunogenic protein</fullName>
    </submittedName>
</protein>
<dbReference type="InterPro" id="IPR051692">
    <property type="entry name" value="OMP-like"/>
</dbReference>